<sequence>MKTDQLIRHEGMLALRKHLGLVESERFIALVRREPFDYTEWQQGLWQERTVDDLFEAAKNLASASGT</sequence>
<keyword evidence="2" id="KW-1185">Reference proteome</keyword>
<dbReference type="RefSeq" id="WP_100919134.1">
    <property type="nucleotide sequence ID" value="NZ_CP020370.1"/>
</dbReference>
<reference evidence="1 2" key="1">
    <citation type="submission" date="2017-03" db="EMBL/GenBank/DDBJ databases">
        <title>Complete genome sequence of Candidatus 'Thiodictyon syntrophicum' sp. nov. strain Cad16T, a photolithoautotroph purple sulfur bacterium isolated from an alpine meromictic lake.</title>
        <authorList>
            <person name="Luedin S.M."/>
            <person name="Pothier J.F."/>
            <person name="Danza F."/>
            <person name="Storelli N."/>
            <person name="Wittwer M."/>
            <person name="Tonolla M."/>
        </authorList>
    </citation>
    <scope>NUCLEOTIDE SEQUENCE [LARGE SCALE GENOMIC DNA]</scope>
    <source>
        <strain evidence="1 2">Cad16T</strain>
    </source>
</reference>
<accession>A0A2K8U6Z0</accession>
<protein>
    <submittedName>
        <fullName evidence="1">Uncharacterized protein</fullName>
    </submittedName>
</protein>
<dbReference type="EMBL" id="CP020370">
    <property type="protein sequence ID" value="AUB81360.1"/>
    <property type="molecule type" value="Genomic_DNA"/>
</dbReference>
<evidence type="ECO:0000313" key="2">
    <source>
        <dbReference type="Proteomes" id="UP000232638"/>
    </source>
</evidence>
<evidence type="ECO:0000313" key="1">
    <source>
        <dbReference type="EMBL" id="AUB81360.1"/>
    </source>
</evidence>
<proteinExistence type="predicted"/>
<dbReference type="KEGG" id="tsy:THSYN_10620"/>
<organism evidence="1 2">
    <name type="scientific">Candidatus Thiodictyon syntrophicum</name>
    <dbReference type="NCBI Taxonomy" id="1166950"/>
    <lineage>
        <taxon>Bacteria</taxon>
        <taxon>Pseudomonadati</taxon>
        <taxon>Pseudomonadota</taxon>
        <taxon>Gammaproteobacteria</taxon>
        <taxon>Chromatiales</taxon>
        <taxon>Chromatiaceae</taxon>
        <taxon>Thiodictyon</taxon>
    </lineage>
</organism>
<dbReference type="OrthoDB" id="361711at2"/>
<gene>
    <name evidence="1" type="ORF">THSYN_10620</name>
</gene>
<dbReference type="Proteomes" id="UP000232638">
    <property type="component" value="Chromosome"/>
</dbReference>
<dbReference type="AlphaFoldDB" id="A0A2K8U6Z0"/>
<name>A0A2K8U6Z0_9GAMM</name>